<dbReference type="GO" id="GO:0005840">
    <property type="term" value="C:ribosome"/>
    <property type="evidence" value="ECO:0007669"/>
    <property type="project" value="UniProtKB-KW"/>
</dbReference>
<dbReference type="RefSeq" id="XP_067082041.1">
    <property type="nucleotide sequence ID" value="XM_067225940.1"/>
</dbReference>
<sequence length="874" mass="98265">MRRWHRSLNPALFGERGSGHYFSTTRARLQLQAQDRIICGTHGAGIVAHQTAVNSSDNPMLSSVTTAAPAADLSRTKPHEGTGTSERDPYIRTLHNQRSAAPESSVLQSHTVNAPTVDECEMLAERWGTMNYWHNDTFPRLVVLLKKLLVPDVSPLSPTAESLLSMFEKVVIPKLTSDEEDRRKLVSLWSETTLQAEAAVTKFLFQRGSFESMLHRIITDALEKMSTLALGGQEGNLALEALKRQTLFKRNDFIQKRLIDVVSNSAYLGYGDSVWQVFFAAVEANEENLLSDRATTDAIRAAWEGVMREDVVRLPDVTGVVALYLTLVCIRESGRLVPVELKELSSGLEDGVRPGVRKLQQYPLIFLHPTVKRRFVVKAVAEILHNSSSNAFSNMLRENGLHDTAREVALCEAMNRNKELAEGDVGDAVGRFVSKGEVKTLLSSLVSGTDAVVRDAVAGIFGIGTTITIDWDAVMQNVDWSNNWQRLATALLSNSAVLSAIVKLVKNAIGAKGMSKHLFTDEYADQLQLILDAREERAASRKQRIENIAQELSSFERVDLSCDLLRKLGVDMTELDTAAAATRNMNVVQRPCIEDGLLSLVLEAVTKRHPNWVKAGVIQTTLKDPFDALRWMMHIFIRLSYVPHAGAATIARLSRRRIGPIGLEPHQFNVPAELGFVEQYDNLQYKRYDWQGWYQRMLDVHNRNVSLRCRICDLQRLDGNGVQFVDMQTERRLRILAQHRVGMGVLKLDADKYEDQADNVTFGTTKLSELLADARKAQLGEEYWPSVELKVRKPSGQSKAHYSLIDNERIEKRSRELYEKYRDAKKRSLFVTPMETWLEVKGMQVRKSVDNADEDGYTLDALQDMMDGDDEDKV</sequence>
<gene>
    <name evidence="2" type="ORF">TEOVI_000294800</name>
</gene>
<proteinExistence type="predicted"/>
<evidence type="ECO:0000256" key="1">
    <source>
        <dbReference type="SAM" id="MobiDB-lite"/>
    </source>
</evidence>
<dbReference type="Proteomes" id="UP000195570">
    <property type="component" value="Unassembled WGS sequence"/>
</dbReference>
<keyword evidence="2" id="KW-0689">Ribosomal protein</keyword>
<organism evidence="2 3">
    <name type="scientific">Trypanosoma equiperdum</name>
    <dbReference type="NCBI Taxonomy" id="5694"/>
    <lineage>
        <taxon>Eukaryota</taxon>
        <taxon>Discoba</taxon>
        <taxon>Euglenozoa</taxon>
        <taxon>Kinetoplastea</taxon>
        <taxon>Metakinetoplastina</taxon>
        <taxon>Trypanosomatida</taxon>
        <taxon>Trypanosomatidae</taxon>
        <taxon>Trypanosoma</taxon>
    </lineage>
</organism>
<dbReference type="SMR" id="A0A1G4IGN9"/>
<feature type="region of interest" description="Disordered" evidence="1">
    <location>
        <begin position="67"/>
        <end position="89"/>
    </location>
</feature>
<protein>
    <submittedName>
        <fullName evidence="2">Mitochondrial SSU ribosomal protein, putative</fullName>
    </submittedName>
</protein>
<reference evidence="2" key="1">
    <citation type="submission" date="2016-09" db="EMBL/GenBank/DDBJ databases">
        <authorList>
            <person name="Hebert L."/>
            <person name="Moumen B."/>
        </authorList>
    </citation>
    <scope>NUCLEOTIDE SEQUENCE [LARGE SCALE GENOMIC DNA]</scope>
    <source>
        <strain evidence="2">OVI</strain>
    </source>
</reference>
<evidence type="ECO:0000313" key="3">
    <source>
        <dbReference type="Proteomes" id="UP000195570"/>
    </source>
</evidence>
<name>A0A1G4IGN9_TRYEQ</name>
<dbReference type="GeneID" id="92376888"/>
<evidence type="ECO:0000313" key="2">
    <source>
        <dbReference type="EMBL" id="SCU71367.1"/>
    </source>
</evidence>
<accession>A0A1G4IGN9</accession>
<dbReference type="VEuPathDB" id="TriTrypDB:TEOVI_000294800"/>
<dbReference type="AlphaFoldDB" id="A0A1G4IGN9"/>
<keyword evidence="3" id="KW-1185">Reference proteome</keyword>
<comment type="caution">
    <text evidence="2">The sequence shown here is derived from an EMBL/GenBank/DDBJ whole genome shotgun (WGS) entry which is preliminary data.</text>
</comment>
<dbReference type="EMBL" id="CZPT02001622">
    <property type="protein sequence ID" value="SCU71367.1"/>
    <property type="molecule type" value="Genomic_DNA"/>
</dbReference>
<feature type="compositionally biased region" description="Basic and acidic residues" evidence="1">
    <location>
        <begin position="74"/>
        <end position="89"/>
    </location>
</feature>
<keyword evidence="2" id="KW-0687">Ribonucleoprotein</keyword>